<evidence type="ECO:0000313" key="2">
    <source>
        <dbReference type="EMBL" id="KAF6808910.1"/>
    </source>
</evidence>
<evidence type="ECO:0000256" key="1">
    <source>
        <dbReference type="SAM" id="MobiDB-lite"/>
    </source>
</evidence>
<proteinExistence type="predicted"/>
<comment type="caution">
    <text evidence="2">The sequence shown here is derived from an EMBL/GenBank/DDBJ whole genome shotgun (WGS) entry which is preliminary data.</text>
</comment>
<dbReference type="Proteomes" id="UP000652219">
    <property type="component" value="Unassembled WGS sequence"/>
</dbReference>
<keyword evidence="3" id="KW-1185">Reference proteome</keyword>
<dbReference type="EMBL" id="WIGN01000110">
    <property type="protein sequence ID" value="KAF6808910.1"/>
    <property type="molecule type" value="Genomic_DNA"/>
</dbReference>
<reference evidence="2 3" key="1">
    <citation type="journal article" date="2020" name="Phytopathology">
        <title>Genome Sequence Resources of Colletotrichum truncatum, C. plurivorum, C. musicola, and C. sojae: Four Species Pathogenic to Soybean (Glycine max).</title>
        <authorList>
            <person name="Rogerio F."/>
            <person name="Boufleur T.R."/>
            <person name="Ciampi-Guillardi M."/>
            <person name="Sukno S.A."/>
            <person name="Thon M.R."/>
            <person name="Massola Junior N.S."/>
            <person name="Baroncelli R."/>
        </authorList>
    </citation>
    <scope>NUCLEOTIDE SEQUENCE [LARGE SCALE GENOMIC DNA]</scope>
    <source>
        <strain evidence="2 3">LFN0009</strain>
    </source>
</reference>
<name>A0A8H6MUN1_9PEZI</name>
<feature type="compositionally biased region" description="Polar residues" evidence="1">
    <location>
        <begin position="1"/>
        <end position="20"/>
    </location>
</feature>
<dbReference type="AlphaFoldDB" id="A0A8H6MUN1"/>
<protein>
    <submittedName>
        <fullName evidence="2">Uncharacterized protein</fullName>
    </submittedName>
</protein>
<organism evidence="2 3">
    <name type="scientific">Colletotrichum sojae</name>
    <dbReference type="NCBI Taxonomy" id="2175907"/>
    <lineage>
        <taxon>Eukaryota</taxon>
        <taxon>Fungi</taxon>
        <taxon>Dikarya</taxon>
        <taxon>Ascomycota</taxon>
        <taxon>Pezizomycotina</taxon>
        <taxon>Sordariomycetes</taxon>
        <taxon>Hypocreomycetidae</taxon>
        <taxon>Glomerellales</taxon>
        <taxon>Glomerellaceae</taxon>
        <taxon>Colletotrichum</taxon>
        <taxon>Colletotrichum orchidearum species complex</taxon>
    </lineage>
</organism>
<sequence>MSFTLHTLSGRTPVPASQTPDEQDFACRCNTLTLPPSTLLRTRGEICLTLRLAGSPAHLSVALLLEEKQHVRSETDG</sequence>
<evidence type="ECO:0000313" key="3">
    <source>
        <dbReference type="Proteomes" id="UP000652219"/>
    </source>
</evidence>
<gene>
    <name evidence="2" type="ORF">CSOJ01_07272</name>
</gene>
<accession>A0A8H6MUN1</accession>
<feature type="region of interest" description="Disordered" evidence="1">
    <location>
        <begin position="1"/>
        <end position="22"/>
    </location>
</feature>